<dbReference type="Gene3D" id="3.30.40.10">
    <property type="entry name" value="Zinc/RING finger domain, C3HC4 (zinc finger)"/>
    <property type="match status" value="1"/>
</dbReference>
<dbReference type="EMBL" id="CAAALY010064588">
    <property type="protein sequence ID" value="VEL23886.1"/>
    <property type="molecule type" value="Genomic_DNA"/>
</dbReference>
<feature type="compositionally biased region" description="Basic and acidic residues" evidence="1">
    <location>
        <begin position="167"/>
        <end position="179"/>
    </location>
</feature>
<feature type="region of interest" description="Disordered" evidence="1">
    <location>
        <begin position="1"/>
        <end position="72"/>
    </location>
</feature>
<feature type="region of interest" description="Disordered" evidence="1">
    <location>
        <begin position="154"/>
        <end position="179"/>
    </location>
</feature>
<sequence length="201" mass="21293">MYSGAGLAPVQGGPATFGTEGGEVGIAGSTSHDVGYPQGAPALAGLPANPSRQTHPPDPYSYGQQSVSAYRKQAYNPQPGRLQYPPAGDDGHFQSADFVAASYRPALHSQPIFLPTGSSHRPGSEFSAYPPSPLTTTASIYPREPSGMVESRVMRTPGASASTASADKPDLSHLTDEERRIIERVISRQKEEEQKNAHTFG</sequence>
<organism evidence="2 3">
    <name type="scientific">Protopolystoma xenopodis</name>
    <dbReference type="NCBI Taxonomy" id="117903"/>
    <lineage>
        <taxon>Eukaryota</taxon>
        <taxon>Metazoa</taxon>
        <taxon>Spiralia</taxon>
        <taxon>Lophotrochozoa</taxon>
        <taxon>Platyhelminthes</taxon>
        <taxon>Monogenea</taxon>
        <taxon>Polyopisthocotylea</taxon>
        <taxon>Polystomatidea</taxon>
        <taxon>Polystomatidae</taxon>
        <taxon>Protopolystoma</taxon>
    </lineage>
</organism>
<dbReference type="InterPro" id="IPR013083">
    <property type="entry name" value="Znf_RING/FYVE/PHD"/>
</dbReference>
<evidence type="ECO:0000313" key="2">
    <source>
        <dbReference type="EMBL" id="VEL23886.1"/>
    </source>
</evidence>
<gene>
    <name evidence="2" type="ORF">PXEA_LOCUS17326</name>
</gene>
<evidence type="ECO:0000256" key="1">
    <source>
        <dbReference type="SAM" id="MobiDB-lite"/>
    </source>
</evidence>
<dbReference type="AlphaFoldDB" id="A0A448WZ90"/>
<feature type="compositionally biased region" description="Low complexity" evidence="1">
    <location>
        <begin position="39"/>
        <end position="48"/>
    </location>
</feature>
<name>A0A448WZ90_9PLAT</name>
<protein>
    <recommendedName>
        <fullName evidence="4">RabBD domain-containing protein</fullName>
    </recommendedName>
</protein>
<keyword evidence="3" id="KW-1185">Reference proteome</keyword>
<comment type="caution">
    <text evidence="2">The sequence shown here is derived from an EMBL/GenBank/DDBJ whole genome shotgun (WGS) entry which is preliminary data.</text>
</comment>
<dbReference type="Proteomes" id="UP000784294">
    <property type="component" value="Unassembled WGS sequence"/>
</dbReference>
<evidence type="ECO:0008006" key="4">
    <source>
        <dbReference type="Google" id="ProtNLM"/>
    </source>
</evidence>
<reference evidence="2" key="1">
    <citation type="submission" date="2018-11" db="EMBL/GenBank/DDBJ databases">
        <authorList>
            <consortium name="Pathogen Informatics"/>
        </authorList>
    </citation>
    <scope>NUCLEOTIDE SEQUENCE</scope>
</reference>
<proteinExistence type="predicted"/>
<evidence type="ECO:0000313" key="3">
    <source>
        <dbReference type="Proteomes" id="UP000784294"/>
    </source>
</evidence>
<accession>A0A448WZ90</accession>